<dbReference type="Pfam" id="PF10502">
    <property type="entry name" value="Peptidase_S26"/>
    <property type="match status" value="1"/>
</dbReference>
<evidence type="ECO:0000256" key="1">
    <source>
        <dbReference type="ARBA" id="ARBA00000677"/>
    </source>
</evidence>
<dbReference type="EC" id="3.4.21.89" evidence="3 6"/>
<dbReference type="PANTHER" id="PTHR43390:SF1">
    <property type="entry name" value="CHLOROPLAST PROCESSING PEPTIDASE"/>
    <property type="match status" value="1"/>
</dbReference>
<gene>
    <name evidence="8" type="primary">lepB</name>
    <name evidence="8" type="ORF">GTP27_06475</name>
</gene>
<evidence type="ECO:0000259" key="7">
    <source>
        <dbReference type="Pfam" id="PF10502"/>
    </source>
</evidence>
<keyword evidence="5 6" id="KW-0378">Hydrolase</keyword>
<dbReference type="Proteomes" id="UP000478090">
    <property type="component" value="Unassembled WGS sequence"/>
</dbReference>
<comment type="catalytic activity">
    <reaction evidence="1 6">
        <text>Cleavage of hydrophobic, N-terminal signal or leader sequences from secreted and periplasmic proteins.</text>
        <dbReference type="EC" id="3.4.21.89"/>
    </reaction>
</comment>
<keyword evidence="9" id="KW-1185">Reference proteome</keyword>
<dbReference type="RefSeq" id="WP_161038363.1">
    <property type="nucleotide sequence ID" value="NZ_WWCM01000003.1"/>
</dbReference>
<comment type="similarity">
    <text evidence="2 6">Belongs to the peptidase S26 family.</text>
</comment>
<evidence type="ECO:0000256" key="4">
    <source>
        <dbReference type="ARBA" id="ARBA00019232"/>
    </source>
</evidence>
<evidence type="ECO:0000256" key="2">
    <source>
        <dbReference type="ARBA" id="ARBA00009370"/>
    </source>
</evidence>
<protein>
    <recommendedName>
        <fullName evidence="4 6">Signal peptidase I</fullName>
        <ecNumber evidence="3 6">3.4.21.89</ecNumber>
    </recommendedName>
</protein>
<dbReference type="NCBIfam" id="TIGR02227">
    <property type="entry name" value="sigpep_I_bact"/>
    <property type="match status" value="1"/>
</dbReference>
<dbReference type="Gene3D" id="2.10.109.10">
    <property type="entry name" value="Umud Fragment, subunit A"/>
    <property type="match status" value="1"/>
</dbReference>
<organism evidence="8 9">
    <name type="scientific">Duganella qianjiadongensis</name>
    <dbReference type="NCBI Taxonomy" id="2692176"/>
    <lineage>
        <taxon>Bacteria</taxon>
        <taxon>Pseudomonadati</taxon>
        <taxon>Pseudomonadota</taxon>
        <taxon>Betaproteobacteria</taxon>
        <taxon>Burkholderiales</taxon>
        <taxon>Oxalobacteraceae</taxon>
        <taxon>Telluria group</taxon>
        <taxon>Duganella</taxon>
    </lineage>
</organism>
<evidence type="ECO:0000313" key="8">
    <source>
        <dbReference type="EMBL" id="MYM38973.1"/>
    </source>
</evidence>
<evidence type="ECO:0000256" key="6">
    <source>
        <dbReference type="RuleBase" id="RU362042"/>
    </source>
</evidence>
<dbReference type="SUPFAM" id="SSF51306">
    <property type="entry name" value="LexA/Signal peptidase"/>
    <property type="match status" value="1"/>
</dbReference>
<dbReference type="InterPro" id="IPR019758">
    <property type="entry name" value="Pept_S26A_signal_pept_1_CS"/>
</dbReference>
<evidence type="ECO:0000256" key="3">
    <source>
        <dbReference type="ARBA" id="ARBA00013208"/>
    </source>
</evidence>
<dbReference type="PROSITE" id="PS00760">
    <property type="entry name" value="SPASE_I_2"/>
    <property type="match status" value="1"/>
</dbReference>
<name>A0ABW9VHM6_9BURK</name>
<feature type="domain" description="Peptidase S26" evidence="7">
    <location>
        <begin position="9"/>
        <end position="200"/>
    </location>
</feature>
<dbReference type="EMBL" id="WWCM01000003">
    <property type="protein sequence ID" value="MYM38973.1"/>
    <property type="molecule type" value="Genomic_DNA"/>
</dbReference>
<dbReference type="InterPro" id="IPR036286">
    <property type="entry name" value="LexA/Signal_pep-like_sf"/>
</dbReference>
<reference evidence="8 9" key="1">
    <citation type="submission" date="2019-12" db="EMBL/GenBank/DDBJ databases">
        <title>Novel species isolated from a subtropical stream in China.</title>
        <authorList>
            <person name="Lu H."/>
        </authorList>
    </citation>
    <scope>NUCLEOTIDE SEQUENCE [LARGE SCALE GENOMIC DNA]</scope>
    <source>
        <strain evidence="8 9">CY13W</strain>
    </source>
</reference>
<keyword evidence="6" id="KW-0645">Protease</keyword>
<evidence type="ECO:0000313" key="9">
    <source>
        <dbReference type="Proteomes" id="UP000478090"/>
    </source>
</evidence>
<dbReference type="InterPro" id="IPR000223">
    <property type="entry name" value="Pept_S26A_signal_pept_1"/>
</dbReference>
<comment type="subcellular location">
    <subcellularLocation>
        <location evidence="6">Membrane</location>
        <topology evidence="6">Single-pass type II membrane protein</topology>
    </subcellularLocation>
</comment>
<dbReference type="PROSITE" id="PS00761">
    <property type="entry name" value="SPASE_I_3"/>
    <property type="match status" value="1"/>
</dbReference>
<dbReference type="InterPro" id="IPR019533">
    <property type="entry name" value="Peptidase_S26"/>
</dbReference>
<dbReference type="CDD" id="cd06530">
    <property type="entry name" value="S26_SPase_I"/>
    <property type="match status" value="1"/>
</dbReference>
<dbReference type="PANTHER" id="PTHR43390">
    <property type="entry name" value="SIGNAL PEPTIDASE I"/>
    <property type="match status" value="1"/>
</dbReference>
<sequence>MKNWIRANKGFVMFVMLFGIFRTAVADWNPIPSASMHPNLLEGDVVFVNRLAYNVKVPLTDIVLGHTGEPQRGDIVTFSSPTDGTRLIKRVIALPGDRVEMRNERLVINGQAADYDGVVRTADHIKGVGELTALQVAEKIDGGRPHTIQILPQVQARRDMAALVVPADQYLMLGDNRDNSADSRYIGMVPRALLIGRAERVLASADIQGNWLPRTERFGMSLYPLR</sequence>
<proteinExistence type="inferred from homology"/>
<dbReference type="GO" id="GO:0009003">
    <property type="term" value="F:signal peptidase activity"/>
    <property type="evidence" value="ECO:0007669"/>
    <property type="project" value="UniProtKB-EC"/>
</dbReference>
<evidence type="ECO:0000256" key="5">
    <source>
        <dbReference type="ARBA" id="ARBA00022801"/>
    </source>
</evidence>
<dbReference type="PRINTS" id="PR00727">
    <property type="entry name" value="LEADERPTASE"/>
</dbReference>
<accession>A0ABW9VHM6</accession>
<comment type="caution">
    <text evidence="8">The sequence shown here is derived from an EMBL/GenBank/DDBJ whole genome shotgun (WGS) entry which is preliminary data.</text>
</comment>
<dbReference type="InterPro" id="IPR019757">
    <property type="entry name" value="Pept_S26A_signal_pept_1_Lys-AS"/>
</dbReference>